<name>A0A5B7JA20_PORTR</name>
<evidence type="ECO:0000313" key="3">
    <source>
        <dbReference type="Proteomes" id="UP000324222"/>
    </source>
</evidence>
<feature type="region of interest" description="Disordered" evidence="1">
    <location>
        <begin position="51"/>
        <end position="73"/>
    </location>
</feature>
<evidence type="ECO:0000313" key="2">
    <source>
        <dbReference type="EMBL" id="MPC91659.1"/>
    </source>
</evidence>
<reference evidence="2 3" key="1">
    <citation type="submission" date="2019-05" db="EMBL/GenBank/DDBJ databases">
        <title>Another draft genome of Portunus trituberculatus and its Hox gene families provides insights of decapod evolution.</title>
        <authorList>
            <person name="Jeong J.-H."/>
            <person name="Song I."/>
            <person name="Kim S."/>
            <person name="Choi T."/>
            <person name="Kim D."/>
            <person name="Ryu S."/>
            <person name="Kim W."/>
        </authorList>
    </citation>
    <scope>NUCLEOTIDE SEQUENCE [LARGE SCALE GENOMIC DNA]</scope>
    <source>
        <tissue evidence="2">Muscle</tissue>
    </source>
</reference>
<dbReference type="AlphaFoldDB" id="A0A5B7JA20"/>
<proteinExistence type="predicted"/>
<keyword evidence="3" id="KW-1185">Reference proteome</keyword>
<dbReference type="Proteomes" id="UP000324222">
    <property type="component" value="Unassembled WGS sequence"/>
</dbReference>
<protein>
    <submittedName>
        <fullName evidence="2">Uncharacterized protein</fullName>
    </submittedName>
</protein>
<gene>
    <name evidence="2" type="ORF">E2C01_086711</name>
</gene>
<sequence>MIGTVNAPLKTPITPHQSVFEVEIRRRDLWECQCRLSNVYTRRTATLTHRHLPPDASTHRHTTPGRPGWLAWV</sequence>
<dbReference type="EMBL" id="VSRR010088582">
    <property type="protein sequence ID" value="MPC91659.1"/>
    <property type="molecule type" value="Genomic_DNA"/>
</dbReference>
<accession>A0A5B7JA20</accession>
<evidence type="ECO:0000256" key="1">
    <source>
        <dbReference type="SAM" id="MobiDB-lite"/>
    </source>
</evidence>
<comment type="caution">
    <text evidence="2">The sequence shown here is derived from an EMBL/GenBank/DDBJ whole genome shotgun (WGS) entry which is preliminary data.</text>
</comment>
<organism evidence="2 3">
    <name type="scientific">Portunus trituberculatus</name>
    <name type="common">Swimming crab</name>
    <name type="synonym">Neptunus trituberculatus</name>
    <dbReference type="NCBI Taxonomy" id="210409"/>
    <lineage>
        <taxon>Eukaryota</taxon>
        <taxon>Metazoa</taxon>
        <taxon>Ecdysozoa</taxon>
        <taxon>Arthropoda</taxon>
        <taxon>Crustacea</taxon>
        <taxon>Multicrustacea</taxon>
        <taxon>Malacostraca</taxon>
        <taxon>Eumalacostraca</taxon>
        <taxon>Eucarida</taxon>
        <taxon>Decapoda</taxon>
        <taxon>Pleocyemata</taxon>
        <taxon>Brachyura</taxon>
        <taxon>Eubrachyura</taxon>
        <taxon>Portunoidea</taxon>
        <taxon>Portunidae</taxon>
        <taxon>Portuninae</taxon>
        <taxon>Portunus</taxon>
    </lineage>
</organism>